<dbReference type="PANTHER" id="PTHR12317">
    <property type="entry name" value="DIACYLGLYCEROL O-ACYLTRANSFERASE"/>
    <property type="match status" value="1"/>
</dbReference>
<keyword evidence="10" id="KW-0012">Acyltransferase</keyword>
<evidence type="ECO:0000256" key="2">
    <source>
        <dbReference type="ARBA" id="ARBA00005420"/>
    </source>
</evidence>
<dbReference type="GO" id="GO:0019432">
    <property type="term" value="P:triglyceride biosynthetic process"/>
    <property type="evidence" value="ECO:0007669"/>
    <property type="project" value="TreeGrafter"/>
</dbReference>
<comment type="caution">
    <text evidence="11">The sequence shown here is derived from an EMBL/GenBank/DDBJ whole genome shotgun (WGS) entry which is preliminary data.</text>
</comment>
<evidence type="ECO:0000256" key="4">
    <source>
        <dbReference type="ARBA" id="ARBA00022679"/>
    </source>
</evidence>
<evidence type="ECO:0000256" key="5">
    <source>
        <dbReference type="ARBA" id="ARBA00022692"/>
    </source>
</evidence>
<keyword evidence="3" id="KW-0444">Lipid biosynthesis</keyword>
<keyword evidence="5" id="KW-0812">Transmembrane</keyword>
<dbReference type="OrthoDB" id="264532at2759"/>
<organism evidence="11 12">
    <name type="scientific">Polypedilum vanderplanki</name>
    <name type="common">Sleeping chironomid midge</name>
    <dbReference type="NCBI Taxonomy" id="319348"/>
    <lineage>
        <taxon>Eukaryota</taxon>
        <taxon>Metazoa</taxon>
        <taxon>Ecdysozoa</taxon>
        <taxon>Arthropoda</taxon>
        <taxon>Hexapoda</taxon>
        <taxon>Insecta</taxon>
        <taxon>Pterygota</taxon>
        <taxon>Neoptera</taxon>
        <taxon>Endopterygota</taxon>
        <taxon>Diptera</taxon>
        <taxon>Nematocera</taxon>
        <taxon>Chironomoidea</taxon>
        <taxon>Chironomidae</taxon>
        <taxon>Chironominae</taxon>
        <taxon>Polypedilum</taxon>
        <taxon>Polypedilum</taxon>
    </lineage>
</organism>
<dbReference type="PANTHER" id="PTHR12317:SF79">
    <property type="entry name" value="ACYLTRANSFERASE"/>
    <property type="match status" value="1"/>
</dbReference>
<evidence type="ECO:0000256" key="3">
    <source>
        <dbReference type="ARBA" id="ARBA00022516"/>
    </source>
</evidence>
<accession>A0A9J6BKM6</accession>
<gene>
    <name evidence="11" type="ORF">PVAND_000216</name>
</gene>
<dbReference type="InterPro" id="IPR007130">
    <property type="entry name" value="DAGAT"/>
</dbReference>
<evidence type="ECO:0000256" key="6">
    <source>
        <dbReference type="ARBA" id="ARBA00022824"/>
    </source>
</evidence>
<evidence type="ECO:0000256" key="7">
    <source>
        <dbReference type="ARBA" id="ARBA00022989"/>
    </source>
</evidence>
<proteinExistence type="inferred from homology"/>
<comment type="similarity">
    <text evidence="2">Belongs to the diacylglycerol acyltransferase family.</text>
</comment>
<evidence type="ECO:0000256" key="1">
    <source>
        <dbReference type="ARBA" id="ARBA00004477"/>
    </source>
</evidence>
<evidence type="ECO:0000256" key="10">
    <source>
        <dbReference type="ARBA" id="ARBA00023315"/>
    </source>
</evidence>
<reference evidence="11" key="1">
    <citation type="submission" date="2021-03" db="EMBL/GenBank/DDBJ databases">
        <title>Chromosome level genome of the anhydrobiotic midge Polypedilum vanderplanki.</title>
        <authorList>
            <person name="Yoshida Y."/>
            <person name="Kikawada T."/>
            <person name="Gusev O."/>
        </authorList>
    </citation>
    <scope>NUCLEOTIDE SEQUENCE</scope>
    <source>
        <strain evidence="11">NIAS01</strain>
        <tissue evidence="11">Whole body or cell culture</tissue>
    </source>
</reference>
<dbReference type="AlphaFoldDB" id="A0A9J6BKM6"/>
<keyword evidence="6" id="KW-0256">Endoplasmic reticulum</keyword>
<evidence type="ECO:0000256" key="9">
    <source>
        <dbReference type="ARBA" id="ARBA00023136"/>
    </source>
</evidence>
<protein>
    <submittedName>
        <fullName evidence="11">Uncharacterized protein</fullName>
    </submittedName>
</protein>
<keyword evidence="9" id="KW-0472">Membrane</keyword>
<dbReference type="EMBL" id="JADBJN010000003">
    <property type="protein sequence ID" value="KAG5669926.1"/>
    <property type="molecule type" value="Genomic_DNA"/>
</dbReference>
<dbReference type="GO" id="GO:0004144">
    <property type="term" value="F:diacylglycerol O-acyltransferase activity"/>
    <property type="evidence" value="ECO:0007669"/>
    <property type="project" value="TreeGrafter"/>
</dbReference>
<evidence type="ECO:0000256" key="8">
    <source>
        <dbReference type="ARBA" id="ARBA00023098"/>
    </source>
</evidence>
<name>A0A9J6BKM6_POLVA</name>
<evidence type="ECO:0000313" key="12">
    <source>
        <dbReference type="Proteomes" id="UP001107558"/>
    </source>
</evidence>
<keyword evidence="8" id="KW-0443">Lipid metabolism</keyword>
<comment type="subcellular location">
    <subcellularLocation>
        <location evidence="1">Endoplasmic reticulum membrane</location>
        <topology evidence="1">Multi-pass membrane protein</topology>
    </subcellularLocation>
</comment>
<keyword evidence="12" id="KW-1185">Reference proteome</keyword>
<keyword evidence="4" id="KW-0808">Transferase</keyword>
<keyword evidence="7" id="KW-1133">Transmembrane helix</keyword>
<evidence type="ECO:0000313" key="11">
    <source>
        <dbReference type="EMBL" id="KAG5669926.1"/>
    </source>
</evidence>
<dbReference type="Pfam" id="PF03982">
    <property type="entry name" value="DAGAT"/>
    <property type="match status" value="1"/>
</dbReference>
<sequence>MDCGAAVDGRRRHGLCTLNNCFYIPFFRDILLVCGLVSVSRESMKYLLDDKFEARDDGCIANAAVVVVGGYKKVQKTQKNIYKFYLKNRKCLLKIGLETGALIIPGENDVIEMNLKLMMPLRKPIITSLVNQ</sequence>
<dbReference type="Proteomes" id="UP001107558">
    <property type="component" value="Chromosome 3"/>
</dbReference>
<dbReference type="GO" id="GO:0005789">
    <property type="term" value="C:endoplasmic reticulum membrane"/>
    <property type="evidence" value="ECO:0007669"/>
    <property type="project" value="UniProtKB-SubCell"/>
</dbReference>